<evidence type="ECO:0000313" key="3">
    <source>
        <dbReference type="Proteomes" id="UP000254123"/>
    </source>
</evidence>
<protein>
    <submittedName>
        <fullName evidence="2">Hemin transport protein hemS</fullName>
    </submittedName>
</protein>
<dbReference type="Proteomes" id="UP000254123">
    <property type="component" value="Unassembled WGS sequence"/>
</dbReference>
<accession>A0A379LJ15</accession>
<dbReference type="SUPFAM" id="SSF144064">
    <property type="entry name" value="Heme iron utilization protein-like"/>
    <property type="match status" value="1"/>
</dbReference>
<dbReference type="Pfam" id="PF06228">
    <property type="entry name" value="ChuX_HutX"/>
    <property type="match status" value="1"/>
</dbReference>
<reference evidence="2 3" key="1">
    <citation type="submission" date="2018-06" db="EMBL/GenBank/DDBJ databases">
        <authorList>
            <consortium name="Pathogen Informatics"/>
            <person name="Doyle S."/>
        </authorList>
    </citation>
    <scope>NUCLEOTIDE SEQUENCE [LARGE SCALE GENOMIC DNA]</scope>
    <source>
        <strain evidence="2 3">NCTC10526</strain>
    </source>
</reference>
<gene>
    <name evidence="2" type="primary">hemS</name>
    <name evidence="2" type="ORF">NCTC10526_00859</name>
</gene>
<dbReference type="STRING" id="1123034.GCA_000685805_01222"/>
<dbReference type="CDD" id="cd16831">
    <property type="entry name" value="HemS-like_C"/>
    <property type="match status" value="1"/>
</dbReference>
<organism evidence="2 3">
    <name type="scientific">Psychrobacter phenylpyruvicus</name>
    <dbReference type="NCBI Taxonomy" id="29432"/>
    <lineage>
        <taxon>Bacteria</taxon>
        <taxon>Pseudomonadati</taxon>
        <taxon>Pseudomonadota</taxon>
        <taxon>Gammaproteobacteria</taxon>
        <taxon>Moraxellales</taxon>
        <taxon>Moraxellaceae</taxon>
        <taxon>Psychrobacter</taxon>
    </lineage>
</organism>
<dbReference type="Pfam" id="PF05171">
    <property type="entry name" value="HemS"/>
    <property type="match status" value="1"/>
</dbReference>
<dbReference type="RefSeq" id="WP_028858779.1">
    <property type="nucleotide sequence ID" value="NZ_CAJHAQ010000001.1"/>
</dbReference>
<evidence type="ECO:0000313" key="2">
    <source>
        <dbReference type="EMBL" id="SUD90528.1"/>
    </source>
</evidence>
<dbReference type="Gene3D" id="3.40.1570.10">
    <property type="entry name" value="HemS/ChuS/ChuX like domains"/>
    <property type="match status" value="2"/>
</dbReference>
<proteinExistence type="predicted"/>
<dbReference type="InterPro" id="IPR007845">
    <property type="entry name" value="HemS/ChuX_dom"/>
</dbReference>
<dbReference type="GO" id="GO:0006826">
    <property type="term" value="P:iron ion transport"/>
    <property type="evidence" value="ECO:0007669"/>
    <property type="project" value="InterPro"/>
</dbReference>
<sequence length="380" mass="42750">MNTLATPKVSIDTSLIAQKDTALWNRYLEQKANTRFLFPLEAAKQLGVSELELLLASPNSRYMGTQCVEVLQALTKFEKLECIVRNEFAVHEKLGQIKNLKLGGHTGLAIDVGGLDLRFFIDKWQHMLAITDDSKADATNPGSLSLQFFDGTGAAIAKIFLRDYKSESINHWFNLIEQHTMKSHSDTQALISSLQPPVTEQPWQFIKLNEEQTAKLHKKWLGLTDIHQFYIVINKLGIDRASSYAQAPEGTTYQLEPKAIESLLNLAQQQAEPIMTFVGNKGIVQIQTGIVHNVKRIGDWLNILDKSQTDFTLHLNDEALAQVWCIKRPTKDGIVTSIEGFDANGNTIVTFFGLRQEGEPEKAYWQQMTATVIDQHLLSK</sequence>
<dbReference type="EMBL" id="UGVC01000001">
    <property type="protein sequence ID" value="SUD90528.1"/>
    <property type="molecule type" value="Genomic_DNA"/>
</dbReference>
<feature type="domain" description="Haemin-degrading HemS/ChuX" evidence="1">
    <location>
        <begin position="237"/>
        <end position="370"/>
    </location>
</feature>
<evidence type="ECO:0000259" key="1">
    <source>
        <dbReference type="Pfam" id="PF05171"/>
    </source>
</evidence>
<keyword evidence="3" id="KW-1185">Reference proteome</keyword>
<dbReference type="AlphaFoldDB" id="A0A379LJ15"/>
<name>A0A379LJ15_9GAMM</name>
<dbReference type="InterPro" id="IPR053733">
    <property type="entry name" value="Heme_Transport_Util_sf"/>
</dbReference>
<dbReference type="InterPro" id="IPR010413">
    <property type="entry name" value="HutX-like"/>
</dbReference>